<dbReference type="EMBL" id="BPOP01000077">
    <property type="protein sequence ID" value="GJB94142.1"/>
    <property type="molecule type" value="Genomic_DNA"/>
</dbReference>
<keyword evidence="10" id="KW-0472">Membrane</keyword>
<reference evidence="13 22" key="3">
    <citation type="submission" date="2021-07" db="EMBL/GenBank/DDBJ databases">
        <title>Draft genome sequence of carbapenem-resistant Aeromonas spp. in Japan.</title>
        <authorList>
            <person name="Maehana S."/>
            <person name="Suzuki M."/>
            <person name="Kitasato H."/>
        </authorList>
    </citation>
    <scope>NUCLEOTIDE SEQUENCE [LARGE SCALE GENOMIC DNA]</scope>
    <source>
        <strain evidence="13">KAM343</strain>
        <strain evidence="14">KAM348</strain>
        <strain evidence="15">KAM351</strain>
        <strain evidence="16 22">KAM382</strain>
    </source>
</reference>
<keyword evidence="4" id="KW-1003">Cell membrane</keyword>
<evidence type="ECO:0000313" key="15">
    <source>
        <dbReference type="EMBL" id="GJA62144.1"/>
    </source>
</evidence>
<dbReference type="EMBL" id="BPNL01000036">
    <property type="protein sequence ID" value="GJA55572.1"/>
    <property type="molecule type" value="Genomic_DNA"/>
</dbReference>
<evidence type="ECO:0000313" key="21">
    <source>
        <dbReference type="EMBL" id="QQA62256.1"/>
    </source>
</evidence>
<dbReference type="GO" id="GO:0005524">
    <property type="term" value="F:ATP binding"/>
    <property type="evidence" value="ECO:0007669"/>
    <property type="project" value="UniProtKB-KW"/>
</dbReference>
<dbReference type="GO" id="GO:0005886">
    <property type="term" value="C:plasma membrane"/>
    <property type="evidence" value="ECO:0007669"/>
    <property type="project" value="UniProtKB-SubCell"/>
</dbReference>
<reference evidence="18" key="4">
    <citation type="submission" date="2022-09" db="EMBL/GenBank/DDBJ databases">
        <title>Intensive care unit water sources are persistently colonized with multi-drug resistant bacteria and are the site of extensive horizontal gene transfer of antibiotic resistance genes.</title>
        <authorList>
            <person name="Diorio-Toth L."/>
        </authorList>
    </citation>
    <scope>NUCLEOTIDE SEQUENCE</scope>
    <source>
        <strain evidence="17">GD03710</strain>
        <strain evidence="18">GD03796</strain>
    </source>
</reference>
<evidence type="ECO:0000313" key="18">
    <source>
        <dbReference type="EMBL" id="MDH1900194.1"/>
    </source>
</evidence>
<dbReference type="EMBL" id="BPNN01000007">
    <property type="protein sequence ID" value="GJA62144.1"/>
    <property type="molecule type" value="Genomic_DNA"/>
</dbReference>
<dbReference type="RefSeq" id="WP_010672275.1">
    <property type="nucleotide sequence ID" value="NZ_AP022013.1"/>
</dbReference>
<dbReference type="EMBL" id="CP065937">
    <property type="protein sequence ID" value="QQA62256.1"/>
    <property type="molecule type" value="Genomic_DNA"/>
</dbReference>
<evidence type="ECO:0000259" key="11">
    <source>
        <dbReference type="PROSITE" id="PS50893"/>
    </source>
</evidence>
<reference evidence="21" key="2">
    <citation type="submission" date="2020-12" db="EMBL/GenBank/DDBJ databases">
        <title>GES Beta-lactamases isolated from hospital effluents in Brazil.</title>
        <authorList>
            <person name="Conte D."/>
            <person name="Mesa D."/>
            <person name="Palmeiro J.K."/>
            <person name="Dalla-Costa L.M."/>
        </authorList>
    </citation>
    <scope>NUCLEOTIDE SEQUENCE [LARGE SCALE GENOMIC DNA]</scope>
    <source>
        <strain evidence="21">Aero21</strain>
    </source>
</reference>
<accession>A0A125Y1V8</accession>
<dbReference type="InterPro" id="IPR003593">
    <property type="entry name" value="AAA+_ATPase"/>
</dbReference>
<organism evidence="18 23">
    <name type="scientific">Aeromonas caviae</name>
    <name type="common">Aeromonas punctata</name>
    <dbReference type="NCBI Taxonomy" id="648"/>
    <lineage>
        <taxon>Bacteria</taxon>
        <taxon>Pseudomonadati</taxon>
        <taxon>Pseudomonadota</taxon>
        <taxon>Gammaproteobacteria</taxon>
        <taxon>Aeromonadales</taxon>
        <taxon>Aeromonadaceae</taxon>
        <taxon>Aeromonas</taxon>
    </lineage>
</organism>
<evidence type="ECO:0000256" key="1">
    <source>
        <dbReference type="ARBA" id="ARBA00004202"/>
    </source>
</evidence>
<evidence type="ECO:0000256" key="6">
    <source>
        <dbReference type="ARBA" id="ARBA00022741"/>
    </source>
</evidence>
<keyword evidence="24" id="KW-1185">Reference proteome</keyword>
<keyword evidence="9" id="KW-0406">Ion transport</keyword>
<comment type="subcellular location">
    <subcellularLocation>
        <location evidence="1">Cell membrane</location>
        <topology evidence="1">Peripheral membrane protein</topology>
    </subcellularLocation>
</comment>
<dbReference type="Proteomes" id="UP000737420">
    <property type="component" value="Unassembled WGS sequence"/>
</dbReference>
<dbReference type="Proteomes" id="UP001304847">
    <property type="component" value="Unassembled WGS sequence"/>
</dbReference>
<evidence type="ECO:0000313" key="22">
    <source>
        <dbReference type="Proteomes" id="UP000737420"/>
    </source>
</evidence>
<dbReference type="EMBL" id="JAWZVU010000063">
    <property type="protein sequence ID" value="MDX7720942.1"/>
    <property type="molecule type" value="Genomic_DNA"/>
</dbReference>
<dbReference type="FunFam" id="3.40.50.300:FF:000134">
    <property type="entry name" value="Iron-enterobactin ABC transporter ATP-binding protein"/>
    <property type="match status" value="1"/>
</dbReference>
<dbReference type="InterPro" id="IPR027417">
    <property type="entry name" value="P-loop_NTPase"/>
</dbReference>
<evidence type="ECO:0000256" key="7">
    <source>
        <dbReference type="ARBA" id="ARBA00022840"/>
    </source>
</evidence>
<dbReference type="Proteomes" id="UP001161704">
    <property type="component" value="Unassembled WGS sequence"/>
</dbReference>
<dbReference type="Proteomes" id="UP000887009">
    <property type="component" value="Unassembled WGS sequence"/>
</dbReference>
<keyword evidence="3" id="KW-0813">Transport</keyword>
<evidence type="ECO:0000313" key="20">
    <source>
        <dbReference type="EMBL" id="MEA9435608.1"/>
    </source>
</evidence>
<evidence type="ECO:0000313" key="14">
    <source>
        <dbReference type="EMBL" id="GJA55572.1"/>
    </source>
</evidence>
<evidence type="ECO:0000256" key="9">
    <source>
        <dbReference type="ARBA" id="ARBA00023065"/>
    </source>
</evidence>
<evidence type="ECO:0000256" key="3">
    <source>
        <dbReference type="ARBA" id="ARBA00022448"/>
    </source>
</evidence>
<proteinExistence type="inferred from homology"/>
<dbReference type="EMBL" id="JAOCIZ010000031">
    <property type="protein sequence ID" value="MDH1505323.1"/>
    <property type="molecule type" value="Genomic_DNA"/>
</dbReference>
<evidence type="ECO:0000256" key="4">
    <source>
        <dbReference type="ARBA" id="ARBA00022475"/>
    </source>
</evidence>
<dbReference type="GO" id="GO:0016887">
    <property type="term" value="F:ATP hydrolysis activity"/>
    <property type="evidence" value="ECO:0007669"/>
    <property type="project" value="InterPro"/>
</dbReference>
<dbReference type="EMBL" id="CP025706">
    <property type="protein sequence ID" value="AXB05010.1"/>
    <property type="molecule type" value="Genomic_DNA"/>
</dbReference>
<evidence type="ECO:0000256" key="8">
    <source>
        <dbReference type="ARBA" id="ARBA00023004"/>
    </source>
</evidence>
<reference evidence="20 24" key="6">
    <citation type="submission" date="2023-12" db="EMBL/GenBank/DDBJ databases">
        <title>Characterization of antibiotic resistance in Aeromonas spp. in hospital effluent.</title>
        <authorList>
            <person name="Negoseki B.R.S."/>
            <person name="Krul D."/>
            <person name="Siqueira A.C."/>
            <person name="Almeida M."/>
            <person name="Mesa D."/>
            <person name="Conte D."/>
            <person name="Dalla-Costa L.M."/>
        </authorList>
    </citation>
    <scope>NUCLEOTIDE SEQUENCE [LARGE SCALE GENOMIC DNA]</scope>
    <source>
        <strain evidence="20 24">36v</strain>
    </source>
</reference>
<dbReference type="SUPFAM" id="SSF52540">
    <property type="entry name" value="P-loop containing nucleoside triphosphate hydrolases"/>
    <property type="match status" value="1"/>
</dbReference>
<dbReference type="OrthoDB" id="5292475at2"/>
<dbReference type="Pfam" id="PF00005">
    <property type="entry name" value="ABC_tran"/>
    <property type="match status" value="1"/>
</dbReference>
<dbReference type="InterPro" id="IPR003439">
    <property type="entry name" value="ABC_transporter-like_ATP-bd"/>
</dbReference>
<evidence type="ECO:0000313" key="16">
    <source>
        <dbReference type="EMBL" id="GJB94142.1"/>
    </source>
</evidence>
<dbReference type="Proteomes" id="UP000886934">
    <property type="component" value="Unassembled WGS sequence"/>
</dbReference>
<dbReference type="GO" id="GO:0006826">
    <property type="term" value="P:iron ion transport"/>
    <property type="evidence" value="ECO:0007669"/>
    <property type="project" value="UniProtKB-KW"/>
</dbReference>
<dbReference type="SMART" id="SM00382">
    <property type="entry name" value="AAA"/>
    <property type="match status" value="1"/>
</dbReference>
<dbReference type="AlphaFoldDB" id="A0A125Y1V8"/>
<dbReference type="GeneID" id="48824533"/>
<keyword evidence="7 18" id="KW-0067">ATP-binding</keyword>
<dbReference type="PANTHER" id="PTHR42771:SF2">
    <property type="entry name" value="IRON(3+)-HYDROXAMATE IMPORT ATP-BINDING PROTEIN FHUC"/>
    <property type="match status" value="1"/>
</dbReference>
<evidence type="ECO:0000256" key="2">
    <source>
        <dbReference type="ARBA" id="ARBA00005417"/>
    </source>
</evidence>
<keyword evidence="6" id="KW-0547">Nucleotide-binding</keyword>
<feature type="domain" description="ABC transporter" evidence="11">
    <location>
        <begin position="2"/>
        <end position="238"/>
    </location>
</feature>
<sequence length="254" mass="28451">MFEMKSASFAVNDRTLLHPTSLRFEQGRVYGLIGHNGSGKSTLIKLLARQQPHSGGEILFDDQPLSAWGNREFARQVAYLPQHLPSAENLLGRELVEMGRYPWRGLLGRMGAEDHRQVERAIALTHTERFADRLVDTLSGGERGRVWLAMLLAQESRFILLDEPLAALDVAHQVEVLTLVKQLSRQLNLGVIIVIHDINMASRFCDRLVALHSGRLLTHGEPEQIMTGETLNAIYGIPMEVIRHPAHDHAIAIV</sequence>
<evidence type="ECO:0000313" key="13">
    <source>
        <dbReference type="EMBL" id="GJA41733.1"/>
    </source>
</evidence>
<keyword evidence="8" id="KW-0408">Iron</keyword>
<protein>
    <submittedName>
        <fullName evidence="18">ATP-binding cassette domain-containing protein</fullName>
    </submittedName>
    <submittedName>
        <fullName evidence="13">Iron-hydroxamate transporter ATP-binding protein</fullName>
    </submittedName>
</protein>
<name>A0A125Y1V8_AERCA</name>
<dbReference type="EMBL" id="JAYGOJ010000026">
    <property type="protein sequence ID" value="MEA9435608.1"/>
    <property type="molecule type" value="Genomic_DNA"/>
</dbReference>
<dbReference type="Proteomes" id="UP000886939">
    <property type="component" value="Unassembled WGS sequence"/>
</dbReference>
<dbReference type="PANTHER" id="PTHR42771">
    <property type="entry name" value="IRON(3+)-HYDROXAMATE IMPORT ATP-BINDING PROTEIN FHUC"/>
    <property type="match status" value="1"/>
</dbReference>
<dbReference type="Proteomes" id="UP001160758">
    <property type="component" value="Unassembled WGS sequence"/>
</dbReference>
<evidence type="ECO:0000313" key="17">
    <source>
        <dbReference type="EMBL" id="MDH1505323.1"/>
    </source>
</evidence>
<dbReference type="InterPro" id="IPR051535">
    <property type="entry name" value="Siderophore_ABC-ATPase"/>
</dbReference>
<reference evidence="12" key="1">
    <citation type="journal article" date="2019" name="J Environ">
        <title>Genetic characterization and potential molecular dissemination mechanism of tet (31) gene in Aeromonas caviae from an oxytetracycline wastewater treatment system.</title>
        <authorList>
            <person name="Shi Y."/>
            <person name="Tian Z."/>
            <person name="Leclercq S.O."/>
            <person name="Zhang H."/>
            <person name="Yang M."/>
            <person name="Zhang Y."/>
        </authorList>
    </citation>
    <scope>NUCLEOTIDE SEQUENCE</scope>
    <source>
        <strain evidence="12">T25-39</strain>
    </source>
</reference>
<dbReference type="Proteomes" id="UP001277183">
    <property type="component" value="Unassembled WGS sequence"/>
</dbReference>
<evidence type="ECO:0000256" key="10">
    <source>
        <dbReference type="ARBA" id="ARBA00023136"/>
    </source>
</evidence>
<reference evidence="19" key="5">
    <citation type="submission" date="2023-11" db="EMBL/GenBank/DDBJ databases">
        <title>WGS of Aeromonas in Northern Israel.</title>
        <authorList>
            <person name="Hershko Y."/>
        </authorList>
    </citation>
    <scope>NUCLEOTIDE SEQUENCE</scope>
    <source>
        <strain evidence="19">77416</strain>
    </source>
</reference>
<dbReference type="CDD" id="cd03214">
    <property type="entry name" value="ABC_Iron-Siderophores_B12_Hemin"/>
    <property type="match status" value="1"/>
</dbReference>
<evidence type="ECO:0000313" key="24">
    <source>
        <dbReference type="Proteomes" id="UP001304847"/>
    </source>
</evidence>
<evidence type="ECO:0000256" key="5">
    <source>
        <dbReference type="ARBA" id="ARBA00022496"/>
    </source>
</evidence>
<dbReference type="EMBL" id="JAOCFT010000001">
    <property type="protein sequence ID" value="MDH1900194.1"/>
    <property type="molecule type" value="Genomic_DNA"/>
</dbReference>
<evidence type="ECO:0000313" key="23">
    <source>
        <dbReference type="Proteomes" id="UP001160758"/>
    </source>
</evidence>
<dbReference type="Gene3D" id="3.40.50.300">
    <property type="entry name" value="P-loop containing nucleotide triphosphate hydrolases"/>
    <property type="match status" value="1"/>
</dbReference>
<evidence type="ECO:0000313" key="12">
    <source>
        <dbReference type="EMBL" id="AXB05010.1"/>
    </source>
</evidence>
<comment type="similarity">
    <text evidence="2">Belongs to the ABC transporter superfamily.</text>
</comment>
<dbReference type="KEGG" id="acav:VI35_21190"/>
<dbReference type="EMBL" id="BPNI01000050">
    <property type="protein sequence ID" value="GJA41733.1"/>
    <property type="molecule type" value="Genomic_DNA"/>
</dbReference>
<dbReference type="PROSITE" id="PS50893">
    <property type="entry name" value="ABC_TRANSPORTER_2"/>
    <property type="match status" value="1"/>
</dbReference>
<keyword evidence="5" id="KW-0410">Iron transport</keyword>
<gene>
    <name evidence="12" type="ORF">C1C91_08355</name>
    <name evidence="21" type="ORF">JC965_07150</name>
    <name evidence="13" type="ORF">KAM343_25290</name>
    <name evidence="14" type="ORF">KAM348_29950</name>
    <name evidence="15" type="ORF">KAM351_07550</name>
    <name evidence="16" type="ORF">KAM382_42030</name>
    <name evidence="18" type="ORF">N5I07_22140</name>
    <name evidence="17" type="ORF">N5I20_09655</name>
    <name evidence="19" type="ORF">SJS77_10700</name>
    <name evidence="20" type="ORF">VCX44_07140</name>
</gene>
<evidence type="ECO:0000313" key="19">
    <source>
        <dbReference type="EMBL" id="MDX7720942.1"/>
    </source>
</evidence>
<dbReference type="Proteomes" id="UP000266778">
    <property type="component" value="Chromosome"/>
</dbReference>